<reference evidence="3" key="1">
    <citation type="submission" date="2016-10" db="EMBL/GenBank/DDBJ databases">
        <authorList>
            <person name="Varghese N."/>
            <person name="Submissions S."/>
        </authorList>
    </citation>
    <scope>NUCLEOTIDE SEQUENCE [LARGE SCALE GENOMIC DNA]</scope>
    <source>
        <strain evidence="3">DSM 45245</strain>
    </source>
</reference>
<dbReference type="Proteomes" id="UP000242415">
    <property type="component" value="Unassembled WGS sequence"/>
</dbReference>
<proteinExistence type="predicted"/>
<protein>
    <recommendedName>
        <fullName evidence="4">PknH-like extracellular domain-containing protein</fullName>
    </recommendedName>
</protein>
<feature type="signal peptide" evidence="1">
    <location>
        <begin position="1"/>
        <end position="24"/>
    </location>
</feature>
<gene>
    <name evidence="2" type="ORF">SAMN05444365_103310</name>
</gene>
<dbReference type="OrthoDB" id="3401504at2"/>
<dbReference type="AlphaFoldDB" id="A0A1H3MCV7"/>
<keyword evidence="1" id="KW-0732">Signal</keyword>
<sequence length="237" mass="24051">MPAPSRLTRTLLLCAAAGTLIAGAGCQTLDDAGQVIGRADLVNDLAARLDHSGELTYAADYQLAGAATATIARTPQPPRSAYIYPGGRVIVTDEGTTECRGAGTGSTCTVTPPPSPGARPPATVFADAAQQGLVTPTVVIGLLTAAALDADAIIKQHDTTIAGRHATCVQVQQVKNAAASSFDACITTDGVLGSFAGVVGGKHVDIAMSRYRESVDAAAFEPPGDARIVDRRAGAAR</sequence>
<dbReference type="EMBL" id="FNPH01000003">
    <property type="protein sequence ID" value="SDY74019.1"/>
    <property type="molecule type" value="Genomic_DNA"/>
</dbReference>
<evidence type="ECO:0000256" key="1">
    <source>
        <dbReference type="SAM" id="SignalP"/>
    </source>
</evidence>
<evidence type="ECO:0008006" key="4">
    <source>
        <dbReference type="Google" id="ProtNLM"/>
    </source>
</evidence>
<dbReference type="PROSITE" id="PS51257">
    <property type="entry name" value="PROKAR_LIPOPROTEIN"/>
    <property type="match status" value="1"/>
</dbReference>
<name>A0A1H3MCV7_9ACTN</name>
<accession>A0A1H3MCV7</accession>
<dbReference type="STRING" id="405436.SAMN05444365_103310"/>
<dbReference type="RefSeq" id="WP_091555218.1">
    <property type="nucleotide sequence ID" value="NZ_FNPH01000003.1"/>
</dbReference>
<evidence type="ECO:0000313" key="3">
    <source>
        <dbReference type="Proteomes" id="UP000242415"/>
    </source>
</evidence>
<feature type="chain" id="PRO_5017444625" description="PknH-like extracellular domain-containing protein" evidence="1">
    <location>
        <begin position="25"/>
        <end position="237"/>
    </location>
</feature>
<keyword evidence="3" id="KW-1185">Reference proteome</keyword>
<evidence type="ECO:0000313" key="2">
    <source>
        <dbReference type="EMBL" id="SDY74019.1"/>
    </source>
</evidence>
<organism evidence="2 3">
    <name type="scientific">Micromonospora pattaloongensis</name>
    <dbReference type="NCBI Taxonomy" id="405436"/>
    <lineage>
        <taxon>Bacteria</taxon>
        <taxon>Bacillati</taxon>
        <taxon>Actinomycetota</taxon>
        <taxon>Actinomycetes</taxon>
        <taxon>Micromonosporales</taxon>
        <taxon>Micromonosporaceae</taxon>
        <taxon>Micromonospora</taxon>
    </lineage>
</organism>